<dbReference type="SUPFAM" id="SSF53474">
    <property type="entry name" value="alpha/beta-Hydrolases"/>
    <property type="match status" value="1"/>
</dbReference>
<keyword evidence="2" id="KW-0012">Acyltransferase</keyword>
<dbReference type="InterPro" id="IPR051321">
    <property type="entry name" value="PHA/PHB_synthase"/>
</dbReference>
<dbReference type="KEGG" id="sbae:DSM104329_00344"/>
<reference evidence="2" key="1">
    <citation type="journal article" date="2022" name="Int. J. Syst. Evol. Microbiol.">
        <title>Pseudomonas aegrilactucae sp. nov. and Pseudomonas morbosilactucae sp. nov., pathogens causing bacterial rot of lettuce in Japan.</title>
        <authorList>
            <person name="Sawada H."/>
            <person name="Fujikawa T."/>
            <person name="Satou M."/>
        </authorList>
    </citation>
    <scope>NUCLEOTIDE SEQUENCE</scope>
    <source>
        <strain evidence="2">0166_1</strain>
    </source>
</reference>
<gene>
    <name evidence="2" type="primary">phaC</name>
    <name evidence="2" type="ORF">DSM104329_00344</name>
</gene>
<keyword evidence="3" id="KW-1185">Reference proteome</keyword>
<dbReference type="InterPro" id="IPR029058">
    <property type="entry name" value="AB_hydrolase_fold"/>
</dbReference>
<dbReference type="AlphaFoldDB" id="A0A9E6XSU2"/>
<dbReference type="PANTHER" id="PTHR36837">
    <property type="entry name" value="POLY(3-HYDROXYALKANOATE) POLYMERASE SUBUNIT PHAC"/>
    <property type="match status" value="1"/>
</dbReference>
<evidence type="ECO:0000313" key="2">
    <source>
        <dbReference type="EMBL" id="UGS33977.1"/>
    </source>
</evidence>
<dbReference type="Pfam" id="PF00561">
    <property type="entry name" value="Abhydrolase_1"/>
    <property type="match status" value="1"/>
</dbReference>
<protein>
    <submittedName>
        <fullName evidence="2">Poly(3-hydroxyalkanoate) polymerase subunit PhaC</fullName>
        <ecNumber evidence="2">2.3.1.-</ecNumber>
    </submittedName>
</protein>
<dbReference type="RefSeq" id="WP_259313666.1">
    <property type="nucleotide sequence ID" value="NZ_CP087164.1"/>
</dbReference>
<accession>A0A9E6XSU2</accession>
<dbReference type="GO" id="GO:0016746">
    <property type="term" value="F:acyltransferase activity"/>
    <property type="evidence" value="ECO:0007669"/>
    <property type="project" value="UniProtKB-KW"/>
</dbReference>
<feature type="domain" description="AB hydrolase-1" evidence="1">
    <location>
        <begin position="62"/>
        <end position="326"/>
    </location>
</feature>
<keyword evidence="2" id="KW-0808">Transferase</keyword>
<evidence type="ECO:0000313" key="3">
    <source>
        <dbReference type="Proteomes" id="UP001162834"/>
    </source>
</evidence>
<dbReference type="EMBL" id="CP087164">
    <property type="protein sequence ID" value="UGS33977.1"/>
    <property type="molecule type" value="Genomic_DNA"/>
</dbReference>
<dbReference type="EC" id="2.3.1.-" evidence="2"/>
<dbReference type="PANTHER" id="PTHR36837:SF2">
    <property type="entry name" value="POLY(3-HYDROXYALKANOATE) POLYMERASE SUBUNIT PHAC"/>
    <property type="match status" value="1"/>
</dbReference>
<name>A0A9E6XSU2_9ACTN</name>
<organism evidence="2 3">
    <name type="scientific">Capillimicrobium parvum</name>
    <dbReference type="NCBI Taxonomy" id="2884022"/>
    <lineage>
        <taxon>Bacteria</taxon>
        <taxon>Bacillati</taxon>
        <taxon>Actinomycetota</taxon>
        <taxon>Thermoleophilia</taxon>
        <taxon>Solirubrobacterales</taxon>
        <taxon>Capillimicrobiaceae</taxon>
        <taxon>Capillimicrobium</taxon>
    </lineage>
</organism>
<sequence length="357" mass="39664">MSIAYDIRREVERNVVRARNGIKYASGTEWAPEHASPRELVWSQGKARLWRLRSDRVTMGPPVLMFIGLVSLPHILDLHEKSTLAGALRDAGFDVYILDWGAADEGDAQNTLETYLVRYLPRAVRALLRESQCDDVTLLGYCMGGCFALVAVGGQVSIPLRNLVIFATPVDFSQMGGLVEALRDGEIDPESMVDWTGNVPPHIVSSFFRIRKPTVELVQYANLWENLWSDEFLSSYQAMARWASTHVPVPGALFRQVLKGWLYDNGFANGTLRLAGRRVDLANIDVPMLSVVAMRDDIVPPPAALPLGSLVDVPEFELFEVPAGHAGLAGSRKAVHVTFPGVVDWLRRHSDTREPHQ</sequence>
<dbReference type="Gene3D" id="3.40.50.1820">
    <property type="entry name" value="alpha/beta hydrolase"/>
    <property type="match status" value="1"/>
</dbReference>
<dbReference type="Proteomes" id="UP001162834">
    <property type="component" value="Chromosome"/>
</dbReference>
<proteinExistence type="predicted"/>
<dbReference type="InterPro" id="IPR000073">
    <property type="entry name" value="AB_hydrolase_1"/>
</dbReference>
<evidence type="ECO:0000259" key="1">
    <source>
        <dbReference type="Pfam" id="PF00561"/>
    </source>
</evidence>